<dbReference type="Proteomes" id="UP000198761">
    <property type="component" value="Unassembled WGS sequence"/>
</dbReference>
<evidence type="ECO:0000313" key="3">
    <source>
        <dbReference type="Proteomes" id="UP000198761"/>
    </source>
</evidence>
<keyword evidence="1" id="KW-0812">Transmembrane</keyword>
<proteinExistence type="predicted"/>
<dbReference type="RefSeq" id="WP_091297910.1">
    <property type="nucleotide sequence ID" value="NZ_FOCE01000002.1"/>
</dbReference>
<protein>
    <submittedName>
        <fullName evidence="2">Uncharacterized protein</fullName>
    </submittedName>
</protein>
<accession>A0A1H8BTD2</accession>
<name>A0A1H8BTD2_9RHOB</name>
<feature type="transmembrane region" description="Helical" evidence="1">
    <location>
        <begin position="6"/>
        <end position="27"/>
    </location>
</feature>
<sequence length="71" mass="7519">MQWLVMIGAVVSLAGIAGLLWCVLMALKARKSSADDEELRLRLQRVVVLNMGALGLSALGLMLVVSGILLA</sequence>
<gene>
    <name evidence="2" type="ORF">SAMN04488103_102248</name>
</gene>
<dbReference type="AlphaFoldDB" id="A0A1H8BTD2"/>
<evidence type="ECO:0000256" key="1">
    <source>
        <dbReference type="SAM" id="Phobius"/>
    </source>
</evidence>
<dbReference type="OrthoDB" id="7875737at2"/>
<dbReference type="STRING" id="933059.SAMN04488103_102248"/>
<keyword evidence="3" id="KW-1185">Reference proteome</keyword>
<evidence type="ECO:0000313" key="2">
    <source>
        <dbReference type="EMBL" id="SEM85127.1"/>
    </source>
</evidence>
<keyword evidence="1" id="KW-1133">Transmembrane helix</keyword>
<organism evidence="2 3">
    <name type="scientific">Gemmobacter aquatilis</name>
    <dbReference type="NCBI Taxonomy" id="933059"/>
    <lineage>
        <taxon>Bacteria</taxon>
        <taxon>Pseudomonadati</taxon>
        <taxon>Pseudomonadota</taxon>
        <taxon>Alphaproteobacteria</taxon>
        <taxon>Rhodobacterales</taxon>
        <taxon>Paracoccaceae</taxon>
        <taxon>Gemmobacter</taxon>
    </lineage>
</organism>
<feature type="transmembrane region" description="Helical" evidence="1">
    <location>
        <begin position="47"/>
        <end position="70"/>
    </location>
</feature>
<dbReference type="EMBL" id="FOCE01000002">
    <property type="protein sequence ID" value="SEM85127.1"/>
    <property type="molecule type" value="Genomic_DNA"/>
</dbReference>
<reference evidence="2 3" key="1">
    <citation type="submission" date="2016-10" db="EMBL/GenBank/DDBJ databases">
        <authorList>
            <person name="de Groot N.N."/>
        </authorList>
    </citation>
    <scope>NUCLEOTIDE SEQUENCE [LARGE SCALE GENOMIC DNA]</scope>
    <source>
        <strain evidence="2 3">DSM 3857</strain>
    </source>
</reference>
<keyword evidence="1" id="KW-0472">Membrane</keyword>